<dbReference type="GO" id="GO:0005524">
    <property type="term" value="F:ATP binding"/>
    <property type="evidence" value="ECO:0007669"/>
    <property type="project" value="UniProtKB-UniRule"/>
</dbReference>
<dbReference type="AlphaFoldDB" id="A0A7C2JXV3"/>
<comment type="caution">
    <text evidence="9">The sequence shown here is derived from an EMBL/GenBank/DDBJ whole genome shotgun (WGS) entry which is preliminary data.</text>
</comment>
<name>A0A7C2JXV3_9PLAN</name>
<dbReference type="Pfam" id="PF00069">
    <property type="entry name" value="Pkinase"/>
    <property type="match status" value="1"/>
</dbReference>
<dbReference type="PROSITE" id="PS50082">
    <property type="entry name" value="WD_REPEATS_2"/>
    <property type="match status" value="4"/>
</dbReference>
<dbReference type="GO" id="GO:0004672">
    <property type="term" value="F:protein kinase activity"/>
    <property type="evidence" value="ECO:0007669"/>
    <property type="project" value="InterPro"/>
</dbReference>
<keyword evidence="4 6" id="KW-0067">ATP-binding</keyword>
<evidence type="ECO:0000256" key="7">
    <source>
        <dbReference type="SAM" id="MobiDB-lite"/>
    </source>
</evidence>
<dbReference type="SUPFAM" id="SSF56112">
    <property type="entry name" value="Protein kinase-like (PK-like)"/>
    <property type="match status" value="1"/>
</dbReference>
<dbReference type="InterPro" id="IPR011047">
    <property type="entry name" value="Quinoprotein_ADH-like_sf"/>
</dbReference>
<feature type="repeat" description="WD" evidence="5">
    <location>
        <begin position="1010"/>
        <end position="1051"/>
    </location>
</feature>
<keyword evidence="2" id="KW-0677">Repeat</keyword>
<evidence type="ECO:0000259" key="8">
    <source>
        <dbReference type="PROSITE" id="PS50011"/>
    </source>
</evidence>
<feature type="region of interest" description="Disordered" evidence="7">
    <location>
        <begin position="392"/>
        <end position="421"/>
    </location>
</feature>
<dbReference type="Gene3D" id="3.30.200.20">
    <property type="entry name" value="Phosphorylase Kinase, domain 1"/>
    <property type="match status" value="1"/>
</dbReference>
<feature type="binding site" evidence="6">
    <location>
        <position position="100"/>
    </location>
    <ligand>
        <name>ATP</name>
        <dbReference type="ChEBI" id="CHEBI:30616"/>
    </ligand>
</feature>
<evidence type="ECO:0000313" key="9">
    <source>
        <dbReference type="EMBL" id="HEN14260.1"/>
    </source>
</evidence>
<evidence type="ECO:0000256" key="5">
    <source>
        <dbReference type="PROSITE-ProRule" id="PRU00221"/>
    </source>
</evidence>
<evidence type="ECO:0000256" key="1">
    <source>
        <dbReference type="ARBA" id="ARBA00022574"/>
    </source>
</evidence>
<accession>A0A7C2JXV3</accession>
<evidence type="ECO:0000256" key="6">
    <source>
        <dbReference type="PROSITE-ProRule" id="PRU10141"/>
    </source>
</evidence>
<dbReference type="PROSITE" id="PS50294">
    <property type="entry name" value="WD_REPEATS_REGION"/>
    <property type="match status" value="1"/>
</dbReference>
<evidence type="ECO:0000256" key="3">
    <source>
        <dbReference type="ARBA" id="ARBA00022741"/>
    </source>
</evidence>
<dbReference type="Gene3D" id="1.10.510.10">
    <property type="entry name" value="Transferase(Phosphotransferase) domain 1"/>
    <property type="match status" value="1"/>
</dbReference>
<proteinExistence type="predicted"/>
<dbReference type="CDD" id="cd14014">
    <property type="entry name" value="STKc_PknB_like"/>
    <property type="match status" value="1"/>
</dbReference>
<dbReference type="CDD" id="cd00200">
    <property type="entry name" value="WD40"/>
    <property type="match status" value="1"/>
</dbReference>
<protein>
    <recommendedName>
        <fullName evidence="8">Protein kinase domain-containing protein</fullName>
    </recommendedName>
</protein>
<dbReference type="PROSITE" id="PS50011">
    <property type="entry name" value="PROTEIN_KINASE_DOM"/>
    <property type="match status" value="1"/>
</dbReference>
<dbReference type="InterPro" id="IPR001680">
    <property type="entry name" value="WD40_rpt"/>
</dbReference>
<dbReference type="InterPro" id="IPR008271">
    <property type="entry name" value="Ser/Thr_kinase_AS"/>
</dbReference>
<feature type="domain" description="Protein kinase" evidence="8">
    <location>
        <begin position="71"/>
        <end position="341"/>
    </location>
</feature>
<evidence type="ECO:0000256" key="2">
    <source>
        <dbReference type="ARBA" id="ARBA00022737"/>
    </source>
</evidence>
<dbReference type="InterPro" id="IPR017441">
    <property type="entry name" value="Protein_kinase_ATP_BS"/>
</dbReference>
<dbReference type="SUPFAM" id="SSF50998">
    <property type="entry name" value="Quinoprotein alcohol dehydrogenase-like"/>
    <property type="match status" value="2"/>
</dbReference>
<dbReference type="Pfam" id="PF00400">
    <property type="entry name" value="WD40"/>
    <property type="match status" value="5"/>
</dbReference>
<sequence>MPLSSVSDLMRRLEACRLLDAEQLAEVQAGMAASPATPGDVLRQLVQQGRLTRWQADRLNEGQAGFHFGKYLLLDQLGSGGMGTVFRARQTGMGRVVALKVMSRKLIRDAQSLARFQREIQAAAALQHPNIVLALDADSHHGVPYLVMEFVDGKDLRTLLRQQGRLPIGLACEYARQAALGLQQAHERGMVHRDIKPANLLLTRSASGRPLVKILDFGLARFQSESRETGEITRTGEIMGTPDYISPEQASDTRSADIRSDIYSLGCTLYHWLAGSVPFPGNTLMERLMARATRDPTPLSQMRSDVPAELSAVVQRMLDRDPAQRNQTPAQVADALAHFCVMTAAPVIARPVASPAPSTEAATQELSLPTRGDGDLQQFLAVLDAEATLPGGTVETQGLSPGPDRPQVSVAVPPAPASRLQRSLRRHAQADRRRGWVAAAVVGVVALLVGGLALWQSGNRTTLVVDWPLPEREDATLEADGRALRLPASSRFELSGPVGRRSLRLTRKGYEPVEFQRELARGVRETISPQWLPNAATRRALAWKELAGRATAAKPAGALNPALIENSAEIRSELVEFQRQHRGHPEAVAASALARDLPWPVDTLSASGPNADKSQPHVVGVLGDARWKYTRGNVTAVAFDATGRWVIASGLDRRVSIWDPQTGLRNRRFDLENYPLVSISLRPEADRLIVTDGAGLIALLSLPDGSPLWSTKWNHGLNGYVAASKDGRQLVGGIFNGSIKRINPDDGQILSSLADSGSDTWLRALAMSPSGRYVAASRGVTLQLWDGPEATEPRDLDTVGDYAPTLAFTADERWLVSPCQLGPLKVWDTATWQPRELPGPKGAQIIAAHPEKPWIAAAVPVDSQWQVLVLDLDDFGAVLHQSPRFVDPVTCLAWHPQGMQLVVGDQGGHLRLWSLDDPQATGFANERLTCFAMAPDGQTIYTGNSEDHAAEWNPANAAERGRWPTAANGLSAIAVSHDGRILATGGFRPDPVHRTITLWDAGTHRKRCDTPSYNSHVMSLAFSPDDRLLAAALFDGTTRLYDVATGQQRQSLPGCEHTRMDAFSVAFIPDGRMLATGYWIWEKPIRLWDLGTNPVSERRWLTGHANNVHGVTFSPLGDLLISASEDETVRLWNPTNGKQQDYLPSHTGGALCVAASPDGLWLAVGEGSGFVSLWPLVGERVVPKHRVRLGRFGESVLQVQFTPDSRHVLALVDNGTVAIVRLAEWTSR</sequence>
<dbReference type="PROSITE" id="PS00108">
    <property type="entry name" value="PROTEIN_KINASE_ST"/>
    <property type="match status" value="1"/>
</dbReference>
<dbReference type="InterPro" id="IPR011009">
    <property type="entry name" value="Kinase-like_dom_sf"/>
</dbReference>
<feature type="repeat" description="WD" evidence="5">
    <location>
        <begin position="634"/>
        <end position="668"/>
    </location>
</feature>
<feature type="repeat" description="WD" evidence="5">
    <location>
        <begin position="889"/>
        <end position="923"/>
    </location>
</feature>
<dbReference type="InterPro" id="IPR050349">
    <property type="entry name" value="WD_LIS1/nudF_dynein_reg"/>
</dbReference>
<dbReference type="EMBL" id="DSOK01000067">
    <property type="protein sequence ID" value="HEN14260.1"/>
    <property type="molecule type" value="Genomic_DNA"/>
</dbReference>
<dbReference type="SMART" id="SM00320">
    <property type="entry name" value="WD40"/>
    <property type="match status" value="10"/>
</dbReference>
<dbReference type="InterPro" id="IPR000719">
    <property type="entry name" value="Prot_kinase_dom"/>
</dbReference>
<gene>
    <name evidence="9" type="ORF">ENQ76_02160</name>
</gene>
<dbReference type="Gene3D" id="2.130.10.10">
    <property type="entry name" value="YVTN repeat-like/Quinoprotein amine dehydrogenase"/>
    <property type="match status" value="4"/>
</dbReference>
<keyword evidence="3 6" id="KW-0547">Nucleotide-binding</keyword>
<dbReference type="SMART" id="SM00220">
    <property type="entry name" value="S_TKc"/>
    <property type="match status" value="1"/>
</dbReference>
<evidence type="ECO:0000256" key="4">
    <source>
        <dbReference type="ARBA" id="ARBA00022840"/>
    </source>
</evidence>
<reference evidence="9" key="1">
    <citation type="journal article" date="2020" name="mSystems">
        <title>Genome- and Community-Level Interaction Insights into Carbon Utilization and Element Cycling Functions of Hydrothermarchaeota in Hydrothermal Sediment.</title>
        <authorList>
            <person name="Zhou Z."/>
            <person name="Liu Y."/>
            <person name="Xu W."/>
            <person name="Pan J."/>
            <person name="Luo Z.H."/>
            <person name="Li M."/>
        </authorList>
    </citation>
    <scope>NUCLEOTIDE SEQUENCE [LARGE SCALE GENOMIC DNA]</scope>
    <source>
        <strain evidence="9">SpSt-339</strain>
    </source>
</reference>
<dbReference type="InterPro" id="IPR015943">
    <property type="entry name" value="WD40/YVTN_repeat-like_dom_sf"/>
</dbReference>
<feature type="repeat" description="WD" evidence="5">
    <location>
        <begin position="1101"/>
        <end position="1142"/>
    </location>
</feature>
<organism evidence="9">
    <name type="scientific">Schlesneria paludicola</name>
    <dbReference type="NCBI Taxonomy" id="360056"/>
    <lineage>
        <taxon>Bacteria</taxon>
        <taxon>Pseudomonadati</taxon>
        <taxon>Planctomycetota</taxon>
        <taxon>Planctomycetia</taxon>
        <taxon>Planctomycetales</taxon>
        <taxon>Planctomycetaceae</taxon>
        <taxon>Schlesneria</taxon>
    </lineage>
</organism>
<dbReference type="PANTHER" id="PTHR44129">
    <property type="entry name" value="WD REPEAT-CONTAINING PROTEIN POP1"/>
    <property type="match status" value="1"/>
</dbReference>
<dbReference type="PROSITE" id="PS00107">
    <property type="entry name" value="PROTEIN_KINASE_ATP"/>
    <property type="match status" value="1"/>
</dbReference>
<keyword evidence="1 5" id="KW-0853">WD repeat</keyword>